<proteinExistence type="predicted"/>
<protein>
    <submittedName>
        <fullName evidence="1">Uncharacterized protein</fullName>
    </submittedName>
</protein>
<reference evidence="1 2" key="1">
    <citation type="journal article" date="2019" name="Int. J. Syst. Evol. Microbiol.">
        <title>The Global Catalogue of Microorganisms (GCM) 10K type strain sequencing project: providing services to taxonomists for standard genome sequencing and annotation.</title>
        <authorList>
            <consortium name="The Broad Institute Genomics Platform"/>
            <consortium name="The Broad Institute Genome Sequencing Center for Infectious Disease"/>
            <person name="Wu L."/>
            <person name="Ma J."/>
        </authorList>
    </citation>
    <scope>NUCLEOTIDE SEQUENCE [LARGE SCALE GENOMIC DNA]</scope>
    <source>
        <strain evidence="1 2">JCM 16009</strain>
    </source>
</reference>
<keyword evidence="2" id="KW-1185">Reference proteome</keyword>
<organism evidence="1 2">
    <name type="scientific">Pseudonocardia ailaonensis</name>
    <dbReference type="NCBI Taxonomy" id="367279"/>
    <lineage>
        <taxon>Bacteria</taxon>
        <taxon>Bacillati</taxon>
        <taxon>Actinomycetota</taxon>
        <taxon>Actinomycetes</taxon>
        <taxon>Pseudonocardiales</taxon>
        <taxon>Pseudonocardiaceae</taxon>
        <taxon>Pseudonocardia</taxon>
    </lineage>
</organism>
<dbReference type="EMBL" id="BAAAQK010000001">
    <property type="protein sequence ID" value="GAA1827003.1"/>
    <property type="molecule type" value="Genomic_DNA"/>
</dbReference>
<evidence type="ECO:0000313" key="2">
    <source>
        <dbReference type="Proteomes" id="UP001500449"/>
    </source>
</evidence>
<sequence>MLPIAAANVVRRTVLARADSASDGADMGPLLRGDEAGGEAGGMGGCKVDGTLAERGGLLQACL</sequence>
<name>A0ABN2MH37_9PSEU</name>
<comment type="caution">
    <text evidence="1">The sequence shown here is derived from an EMBL/GenBank/DDBJ whole genome shotgun (WGS) entry which is preliminary data.</text>
</comment>
<evidence type="ECO:0000313" key="1">
    <source>
        <dbReference type="EMBL" id="GAA1827003.1"/>
    </source>
</evidence>
<gene>
    <name evidence="1" type="ORF">GCM10009836_00790</name>
</gene>
<accession>A0ABN2MH37</accession>
<dbReference type="Proteomes" id="UP001500449">
    <property type="component" value="Unassembled WGS sequence"/>
</dbReference>